<dbReference type="OrthoDB" id="5945005at2759"/>
<reference evidence="3" key="1">
    <citation type="submission" date="2022-11" db="UniProtKB">
        <authorList>
            <consortium name="EnsemblMetazoa"/>
        </authorList>
    </citation>
    <scope>IDENTIFICATION</scope>
</reference>
<evidence type="ECO:0000313" key="4">
    <source>
        <dbReference type="Proteomes" id="UP000887567"/>
    </source>
</evidence>
<dbReference type="InterPro" id="IPR002889">
    <property type="entry name" value="WSC_carb-bd"/>
</dbReference>
<dbReference type="EnsemblMetazoa" id="XM_028656645.1">
    <property type="protein sequence ID" value="XP_028512446.1"/>
    <property type="gene ID" value="LOC110255050"/>
</dbReference>
<dbReference type="Proteomes" id="UP000887567">
    <property type="component" value="Unplaced"/>
</dbReference>
<organism evidence="3 4">
    <name type="scientific">Exaiptasia diaphana</name>
    <name type="common">Tropical sea anemone</name>
    <name type="synonym">Aiptasia pulchella</name>
    <dbReference type="NCBI Taxonomy" id="2652724"/>
    <lineage>
        <taxon>Eukaryota</taxon>
        <taxon>Metazoa</taxon>
        <taxon>Cnidaria</taxon>
        <taxon>Anthozoa</taxon>
        <taxon>Hexacorallia</taxon>
        <taxon>Actiniaria</taxon>
        <taxon>Aiptasiidae</taxon>
        <taxon>Exaiptasia</taxon>
    </lineage>
</organism>
<evidence type="ECO:0000313" key="3">
    <source>
        <dbReference type="EnsemblMetazoa" id="XP_028512446.1"/>
    </source>
</evidence>
<proteinExistence type="predicted"/>
<protein>
    <recommendedName>
        <fullName evidence="2">WSC domain-containing protein</fullName>
    </recommendedName>
</protein>
<dbReference type="KEGG" id="epa:110255050"/>
<evidence type="ECO:0000259" key="2">
    <source>
        <dbReference type="Pfam" id="PF01822"/>
    </source>
</evidence>
<keyword evidence="1" id="KW-0732">Signal</keyword>
<dbReference type="Pfam" id="PF01822">
    <property type="entry name" value="WSC"/>
    <property type="match status" value="1"/>
</dbReference>
<accession>A0A913YD64</accession>
<feature type="signal peptide" evidence="1">
    <location>
        <begin position="1"/>
        <end position="17"/>
    </location>
</feature>
<sequence length="214" mass="24048">MNKVFAIFLSFTIVATSYVIGSKQAQKYAAIGCFRDLGKSPRPLPTLLADLRNSIDWHNLNKTIDKCSQLADQRGFSVFGVQFYGECWSGKDAMTSYSKDGEAENCVVGVGQERANFVYKFLKKATQWKKANYKFIEGDIIGKTSFHSDLKTASVNCKQRCETIQGCKAVRLYDLDIGLVFCTLFKRVTKYTCPLDSTKLECVFAKGESWVKIS</sequence>
<dbReference type="GeneID" id="110255050"/>
<name>A0A913YD64_EXADI</name>
<keyword evidence="4" id="KW-1185">Reference proteome</keyword>
<feature type="chain" id="PRO_5038031035" description="WSC domain-containing protein" evidence="1">
    <location>
        <begin position="18"/>
        <end position="214"/>
    </location>
</feature>
<evidence type="ECO:0000256" key="1">
    <source>
        <dbReference type="SAM" id="SignalP"/>
    </source>
</evidence>
<feature type="domain" description="WSC" evidence="2">
    <location>
        <begin position="31"/>
        <end position="106"/>
    </location>
</feature>
<dbReference type="AlphaFoldDB" id="A0A913YD64"/>
<dbReference type="RefSeq" id="XP_028512446.1">
    <property type="nucleotide sequence ID" value="XM_028656645.1"/>
</dbReference>